<dbReference type="OrthoDB" id="5415522at2759"/>
<feature type="region of interest" description="Disordered" evidence="1">
    <location>
        <begin position="49"/>
        <end position="69"/>
    </location>
</feature>
<evidence type="ECO:0000313" key="2">
    <source>
        <dbReference type="EMBL" id="KAF2146812.1"/>
    </source>
</evidence>
<protein>
    <submittedName>
        <fullName evidence="2">Uncharacterized protein</fullName>
    </submittedName>
</protein>
<dbReference type="GeneID" id="54295335"/>
<organism evidence="2 3">
    <name type="scientific">Aplosporella prunicola CBS 121167</name>
    <dbReference type="NCBI Taxonomy" id="1176127"/>
    <lineage>
        <taxon>Eukaryota</taxon>
        <taxon>Fungi</taxon>
        <taxon>Dikarya</taxon>
        <taxon>Ascomycota</taxon>
        <taxon>Pezizomycotina</taxon>
        <taxon>Dothideomycetes</taxon>
        <taxon>Dothideomycetes incertae sedis</taxon>
        <taxon>Botryosphaeriales</taxon>
        <taxon>Aplosporellaceae</taxon>
        <taxon>Aplosporella</taxon>
    </lineage>
</organism>
<feature type="non-terminal residue" evidence="2">
    <location>
        <position position="1"/>
    </location>
</feature>
<evidence type="ECO:0000256" key="1">
    <source>
        <dbReference type="SAM" id="MobiDB-lite"/>
    </source>
</evidence>
<feature type="non-terminal residue" evidence="2">
    <location>
        <position position="69"/>
    </location>
</feature>
<reference evidence="2" key="1">
    <citation type="journal article" date="2020" name="Stud. Mycol.">
        <title>101 Dothideomycetes genomes: a test case for predicting lifestyles and emergence of pathogens.</title>
        <authorList>
            <person name="Haridas S."/>
            <person name="Albert R."/>
            <person name="Binder M."/>
            <person name="Bloem J."/>
            <person name="Labutti K."/>
            <person name="Salamov A."/>
            <person name="Andreopoulos B."/>
            <person name="Baker S."/>
            <person name="Barry K."/>
            <person name="Bills G."/>
            <person name="Bluhm B."/>
            <person name="Cannon C."/>
            <person name="Castanera R."/>
            <person name="Culley D."/>
            <person name="Daum C."/>
            <person name="Ezra D."/>
            <person name="Gonzalez J."/>
            <person name="Henrissat B."/>
            <person name="Kuo A."/>
            <person name="Liang C."/>
            <person name="Lipzen A."/>
            <person name="Lutzoni F."/>
            <person name="Magnuson J."/>
            <person name="Mondo S."/>
            <person name="Nolan M."/>
            <person name="Ohm R."/>
            <person name="Pangilinan J."/>
            <person name="Park H.-J."/>
            <person name="Ramirez L."/>
            <person name="Alfaro M."/>
            <person name="Sun H."/>
            <person name="Tritt A."/>
            <person name="Yoshinaga Y."/>
            <person name="Zwiers L.-H."/>
            <person name="Turgeon B."/>
            <person name="Goodwin S."/>
            <person name="Spatafora J."/>
            <person name="Crous P."/>
            <person name="Grigoriev I."/>
        </authorList>
    </citation>
    <scope>NUCLEOTIDE SEQUENCE</scope>
    <source>
        <strain evidence="2">CBS 121167</strain>
    </source>
</reference>
<name>A0A6A6BRU2_9PEZI</name>
<evidence type="ECO:0000313" key="3">
    <source>
        <dbReference type="Proteomes" id="UP000799438"/>
    </source>
</evidence>
<sequence>NNSRSDYVTTGSGVNEQGNHYGNRDYGASGRSPSAIIYSKDDGSYYYSNPNGSTYYNNGQGGSRYNSGK</sequence>
<proteinExistence type="predicted"/>
<feature type="compositionally biased region" description="Polar residues" evidence="1">
    <location>
        <begin position="1"/>
        <end position="20"/>
    </location>
</feature>
<accession>A0A6A6BRU2</accession>
<feature type="region of interest" description="Disordered" evidence="1">
    <location>
        <begin position="1"/>
        <end position="31"/>
    </location>
</feature>
<dbReference type="AlphaFoldDB" id="A0A6A6BRU2"/>
<dbReference type="Proteomes" id="UP000799438">
    <property type="component" value="Unassembled WGS sequence"/>
</dbReference>
<dbReference type="RefSeq" id="XP_033402521.1">
    <property type="nucleotide sequence ID" value="XM_033537839.1"/>
</dbReference>
<gene>
    <name evidence="2" type="ORF">K452DRAFT_241921</name>
</gene>
<keyword evidence="3" id="KW-1185">Reference proteome</keyword>
<dbReference type="EMBL" id="ML995475">
    <property type="protein sequence ID" value="KAF2146812.1"/>
    <property type="molecule type" value="Genomic_DNA"/>
</dbReference>